<name>A0A8K0JT77_LADFU</name>
<dbReference type="GO" id="GO:0012505">
    <property type="term" value="C:endomembrane system"/>
    <property type="evidence" value="ECO:0007669"/>
    <property type="project" value="UniProtKB-SubCell"/>
</dbReference>
<evidence type="ECO:0000256" key="3">
    <source>
        <dbReference type="ARBA" id="ARBA00022927"/>
    </source>
</evidence>
<keyword evidence="6" id="KW-0732">Signal</keyword>
<dbReference type="Pfam" id="PF01602">
    <property type="entry name" value="Adaptin_N"/>
    <property type="match status" value="1"/>
</dbReference>
<feature type="region of interest" description="Disordered" evidence="5">
    <location>
        <begin position="860"/>
        <end position="886"/>
    </location>
</feature>
<evidence type="ECO:0000256" key="1">
    <source>
        <dbReference type="ARBA" id="ARBA00004308"/>
    </source>
</evidence>
<feature type="domain" description="Clathrin/coatomer adaptor adaptin-like N-terminal" evidence="7">
    <location>
        <begin position="44"/>
        <end position="384"/>
    </location>
</feature>
<gene>
    <name evidence="8" type="ORF">J437_LFUL001439</name>
</gene>
<evidence type="ECO:0000256" key="2">
    <source>
        <dbReference type="ARBA" id="ARBA00022448"/>
    </source>
</evidence>
<dbReference type="Gene3D" id="1.25.10.10">
    <property type="entry name" value="Leucine-rich Repeat Variant"/>
    <property type="match status" value="1"/>
</dbReference>
<feature type="chain" id="PRO_5035458916" description="Clathrin/coatomer adaptor adaptin-like N-terminal domain-containing protein" evidence="6">
    <location>
        <begin position="23"/>
        <end position="936"/>
    </location>
</feature>
<feature type="compositionally biased region" description="Polar residues" evidence="5">
    <location>
        <begin position="240"/>
        <end position="249"/>
    </location>
</feature>
<keyword evidence="3" id="KW-0653">Protein transport</keyword>
<dbReference type="GO" id="GO:0006886">
    <property type="term" value="P:intracellular protein transport"/>
    <property type="evidence" value="ECO:0007669"/>
    <property type="project" value="InterPro"/>
</dbReference>
<accession>A0A8K0JT77</accession>
<dbReference type="GO" id="GO:0016192">
    <property type="term" value="P:vesicle-mediated transport"/>
    <property type="evidence" value="ECO:0007669"/>
    <property type="project" value="InterPro"/>
</dbReference>
<keyword evidence="4" id="KW-0472">Membrane</keyword>
<feature type="compositionally biased region" description="Basic and acidic residues" evidence="5">
    <location>
        <begin position="873"/>
        <end position="883"/>
    </location>
</feature>
<feature type="compositionally biased region" description="Polar residues" evidence="5">
    <location>
        <begin position="860"/>
        <end position="872"/>
    </location>
</feature>
<organism evidence="8 9">
    <name type="scientific">Ladona fulva</name>
    <name type="common">Scarce chaser dragonfly</name>
    <name type="synonym">Libellula fulva</name>
    <dbReference type="NCBI Taxonomy" id="123851"/>
    <lineage>
        <taxon>Eukaryota</taxon>
        <taxon>Metazoa</taxon>
        <taxon>Ecdysozoa</taxon>
        <taxon>Arthropoda</taxon>
        <taxon>Hexapoda</taxon>
        <taxon>Insecta</taxon>
        <taxon>Pterygota</taxon>
        <taxon>Palaeoptera</taxon>
        <taxon>Odonata</taxon>
        <taxon>Epiprocta</taxon>
        <taxon>Anisoptera</taxon>
        <taxon>Libelluloidea</taxon>
        <taxon>Libellulidae</taxon>
        <taxon>Ladona</taxon>
    </lineage>
</organism>
<sequence length="936" mass="103422">MPQIRSIFFLYVLIHTFNLLLKEEEALIGGCLHLVKTKLGEPSPSHRSVVNCLSFVVFADLLGYKAPFAHIHAVKLAGSSSVVLKRLGYLFCSYLLGSSHELSLLMVNTMVRDLAPQSSAVSPYDSSNNPIAVGAALSATCYLTPLDSVSTLLPLVLDKLNHPSPYVRGKAISALQHLALQVTGNRFFNSAEQLSSFLHGHPSTVIRKLLSDPHPAVLAVGLQFLQLLLPLKTDQVAVSSNVEDSGSTTKPKEEDEVTADASLSRMEDVETSETNIFQGLGSALIHVQKQILQGRMPPEYIFHSVPSPWLQISIMKMLRYLQKDEVISNCIPELVYETFRLAHRRTLIGWAIVTECILTALEIELPDTFYYEVSEALGKLLVESGTGKEVMAKWLSSNLLYTSLFLLQLLGKRHTAAVEAMMLSSDIQDGLRAALSHPDPSIRRLAVGLITSCGGLSSHDGNHWTAEKICLLLLEECSPKKSNLELVSHVPMVHWKKECLERIIDLTHAPESAPSDGTSWQLAVLLRALPLAPDRNTAILIRDRIQRFLLPPGGDWVDLGSGNIPRTKVLKLLEKHCQSKCASTYLLELYIWVLSQFYHLLPEKSSVEVLQQFIQLGQKVVCNNRRGEVSTIVDVLIAIVQAISHIIFRKFNFDVSVEECSTIKESVQNFLKDVSELDGTPKLIDACNELSKTLHYAEPVAKILARGPSIDVSSMDFTLSFLDGYICEKLKQGDALKEVPPPVPYSSFPLDYYNAELATNIHRQIALGLPIHCNPWKVANEATDAKDRDSLELSETLSLTVLSQSSTVPGSYGASLPDEFMSLSIESQTRELDSVNTEVMSDNENMEGTSRIWTSSGRVNFNQSSTHGSAQSTEKKEGFHKEQTFQQSSSSHDFMALLLHTGNSGIILDQSQSQPPFADPLDRLLSEGFQLNDISS</sequence>
<dbReference type="PANTHER" id="PTHR22780">
    <property type="entry name" value="ADAPTIN, ALPHA/GAMMA/EPSILON"/>
    <property type="match status" value="1"/>
</dbReference>
<proteinExistence type="predicted"/>
<dbReference type="OrthoDB" id="29308at2759"/>
<evidence type="ECO:0000256" key="4">
    <source>
        <dbReference type="ARBA" id="ARBA00023136"/>
    </source>
</evidence>
<dbReference type="GO" id="GO:0030117">
    <property type="term" value="C:membrane coat"/>
    <property type="evidence" value="ECO:0007669"/>
    <property type="project" value="InterPro"/>
</dbReference>
<keyword evidence="9" id="KW-1185">Reference proteome</keyword>
<evidence type="ECO:0000313" key="8">
    <source>
        <dbReference type="EMBL" id="KAG8222241.1"/>
    </source>
</evidence>
<comment type="caution">
    <text evidence="8">The sequence shown here is derived from an EMBL/GenBank/DDBJ whole genome shotgun (WGS) entry which is preliminary data.</text>
</comment>
<dbReference type="SUPFAM" id="SSF48371">
    <property type="entry name" value="ARM repeat"/>
    <property type="match status" value="1"/>
</dbReference>
<dbReference type="EMBL" id="KZ308127">
    <property type="protein sequence ID" value="KAG8222241.1"/>
    <property type="molecule type" value="Genomic_DNA"/>
</dbReference>
<dbReference type="InterPro" id="IPR011989">
    <property type="entry name" value="ARM-like"/>
</dbReference>
<evidence type="ECO:0000256" key="6">
    <source>
        <dbReference type="SAM" id="SignalP"/>
    </source>
</evidence>
<feature type="region of interest" description="Disordered" evidence="5">
    <location>
        <begin position="240"/>
        <end position="265"/>
    </location>
</feature>
<keyword evidence="2" id="KW-0813">Transport</keyword>
<dbReference type="InterPro" id="IPR016024">
    <property type="entry name" value="ARM-type_fold"/>
</dbReference>
<feature type="signal peptide" evidence="6">
    <location>
        <begin position="1"/>
        <end position="22"/>
    </location>
</feature>
<comment type="subcellular location">
    <subcellularLocation>
        <location evidence="1">Endomembrane system</location>
    </subcellularLocation>
</comment>
<dbReference type="AlphaFoldDB" id="A0A8K0JT77"/>
<evidence type="ECO:0000256" key="5">
    <source>
        <dbReference type="SAM" id="MobiDB-lite"/>
    </source>
</evidence>
<dbReference type="Proteomes" id="UP000792457">
    <property type="component" value="Unassembled WGS sequence"/>
</dbReference>
<dbReference type="InterPro" id="IPR050840">
    <property type="entry name" value="Adaptor_Complx_Large_Subunit"/>
</dbReference>
<reference evidence="8" key="1">
    <citation type="submission" date="2013-04" db="EMBL/GenBank/DDBJ databases">
        <authorList>
            <person name="Qu J."/>
            <person name="Murali S.C."/>
            <person name="Bandaranaike D."/>
            <person name="Bellair M."/>
            <person name="Blankenburg K."/>
            <person name="Chao H."/>
            <person name="Dinh H."/>
            <person name="Doddapaneni H."/>
            <person name="Downs B."/>
            <person name="Dugan-Rocha S."/>
            <person name="Elkadiri S."/>
            <person name="Gnanaolivu R.D."/>
            <person name="Hernandez B."/>
            <person name="Javaid M."/>
            <person name="Jayaseelan J.C."/>
            <person name="Lee S."/>
            <person name="Li M."/>
            <person name="Ming W."/>
            <person name="Munidasa M."/>
            <person name="Muniz J."/>
            <person name="Nguyen L."/>
            <person name="Ongeri F."/>
            <person name="Osuji N."/>
            <person name="Pu L.-L."/>
            <person name="Puazo M."/>
            <person name="Qu C."/>
            <person name="Quiroz J."/>
            <person name="Raj R."/>
            <person name="Weissenberger G."/>
            <person name="Xin Y."/>
            <person name="Zou X."/>
            <person name="Han Y."/>
            <person name="Richards S."/>
            <person name="Worley K."/>
            <person name="Muzny D."/>
            <person name="Gibbs R."/>
        </authorList>
    </citation>
    <scope>NUCLEOTIDE SEQUENCE</scope>
    <source>
        <strain evidence="8">Sampled in the wild</strain>
    </source>
</reference>
<dbReference type="InterPro" id="IPR002553">
    <property type="entry name" value="Clathrin/coatomer_adapt-like_N"/>
</dbReference>
<evidence type="ECO:0000313" key="9">
    <source>
        <dbReference type="Proteomes" id="UP000792457"/>
    </source>
</evidence>
<evidence type="ECO:0000259" key="7">
    <source>
        <dbReference type="Pfam" id="PF01602"/>
    </source>
</evidence>
<reference evidence="8" key="2">
    <citation type="submission" date="2017-10" db="EMBL/GenBank/DDBJ databases">
        <title>Ladona fulva Genome sequencing and assembly.</title>
        <authorList>
            <person name="Murali S."/>
            <person name="Richards S."/>
            <person name="Bandaranaike D."/>
            <person name="Bellair M."/>
            <person name="Blankenburg K."/>
            <person name="Chao H."/>
            <person name="Dinh H."/>
            <person name="Doddapaneni H."/>
            <person name="Dugan-Rocha S."/>
            <person name="Elkadiri S."/>
            <person name="Gnanaolivu R."/>
            <person name="Hernandez B."/>
            <person name="Skinner E."/>
            <person name="Javaid M."/>
            <person name="Lee S."/>
            <person name="Li M."/>
            <person name="Ming W."/>
            <person name="Munidasa M."/>
            <person name="Muniz J."/>
            <person name="Nguyen L."/>
            <person name="Hughes D."/>
            <person name="Osuji N."/>
            <person name="Pu L.-L."/>
            <person name="Puazo M."/>
            <person name="Qu C."/>
            <person name="Quiroz J."/>
            <person name="Raj R."/>
            <person name="Weissenberger G."/>
            <person name="Xin Y."/>
            <person name="Zou X."/>
            <person name="Han Y."/>
            <person name="Worley K."/>
            <person name="Muzny D."/>
            <person name="Gibbs R."/>
        </authorList>
    </citation>
    <scope>NUCLEOTIDE SEQUENCE</scope>
    <source>
        <strain evidence="8">Sampled in the wild</strain>
    </source>
</reference>
<protein>
    <recommendedName>
        <fullName evidence="7">Clathrin/coatomer adaptor adaptin-like N-terminal domain-containing protein</fullName>
    </recommendedName>
</protein>